<feature type="region of interest" description="Disordered" evidence="1">
    <location>
        <begin position="141"/>
        <end position="166"/>
    </location>
</feature>
<dbReference type="RefSeq" id="WP_119298213.1">
    <property type="nucleotide sequence ID" value="NZ_BHGK01000001.1"/>
</dbReference>
<organism evidence="2 3">
    <name type="scientific">Mediterraneibacter butyricigenes</name>
    <dbReference type="NCBI Taxonomy" id="2316025"/>
    <lineage>
        <taxon>Bacteria</taxon>
        <taxon>Bacillati</taxon>
        <taxon>Bacillota</taxon>
        <taxon>Clostridia</taxon>
        <taxon>Lachnospirales</taxon>
        <taxon>Lachnospiraceae</taxon>
        <taxon>Mediterraneibacter</taxon>
    </lineage>
</organism>
<feature type="compositionally biased region" description="Polar residues" evidence="1">
    <location>
        <begin position="141"/>
        <end position="153"/>
    </location>
</feature>
<dbReference type="EMBL" id="BHGK01000001">
    <property type="protein sequence ID" value="GCA67608.1"/>
    <property type="molecule type" value="Genomic_DNA"/>
</dbReference>
<protein>
    <submittedName>
        <fullName evidence="2">Uncharacterized protein</fullName>
    </submittedName>
</protein>
<dbReference type="PROSITE" id="PS51257">
    <property type="entry name" value="PROKAR_LIPOPROTEIN"/>
    <property type="match status" value="1"/>
</dbReference>
<keyword evidence="3" id="KW-1185">Reference proteome</keyword>
<accession>A0A391P9I2</accession>
<proteinExistence type="predicted"/>
<evidence type="ECO:0000313" key="2">
    <source>
        <dbReference type="EMBL" id="GCA67608.1"/>
    </source>
</evidence>
<evidence type="ECO:0000313" key="3">
    <source>
        <dbReference type="Proteomes" id="UP000265643"/>
    </source>
</evidence>
<sequence length="260" mass="29596">MKRYGRILTLLLVLGIAMAVSGCSVVKLLTGSASEQSGKKNPLRGKDTDERIVMCMEETYPEHEFSVKTSFDKSKDCGVFQDENGLEFKVHGLVYDNTYHFGCENDYLATILRNEDYVDKAAEIAQRYGYVFEYDAENETTTLTSENKNNNENGRAESETDEQTSDAFEEASKMILEILNVVDSPKVVEPEDTGFSTGEVNFYSFPCMSVLGCDISYKGSSTYVRFSFEDKNLSEAQIRQRFEETWNWLKEEVDNEKEEP</sequence>
<dbReference type="AlphaFoldDB" id="A0A391P9I2"/>
<dbReference type="Proteomes" id="UP000265643">
    <property type="component" value="Unassembled WGS sequence"/>
</dbReference>
<name>A0A391P9I2_9FIRM</name>
<comment type="caution">
    <text evidence="2">The sequence shown here is derived from an EMBL/GenBank/DDBJ whole genome shotgun (WGS) entry which is preliminary data.</text>
</comment>
<gene>
    <name evidence="2" type="ORF">KGMB01110_20440</name>
</gene>
<reference evidence="3" key="1">
    <citation type="submission" date="2018-09" db="EMBL/GenBank/DDBJ databases">
        <title>Draft Genome Sequence of Mediterraneibacter sp. KCTC 15684.</title>
        <authorList>
            <person name="Kim J.S."/>
            <person name="Han K.I."/>
            <person name="Suh M.K."/>
            <person name="Lee K.C."/>
            <person name="Eom M.K."/>
            <person name="Lee J.H."/>
            <person name="Park S.H."/>
            <person name="Kang S.W."/>
            <person name="Park J.E."/>
            <person name="Oh B.S."/>
            <person name="Yu S.Y."/>
            <person name="Choi S.H."/>
            <person name="Lee D.H."/>
            <person name="Yoon H."/>
            <person name="Kim B."/>
            <person name="Yang S.J."/>
            <person name="Lee J.S."/>
        </authorList>
    </citation>
    <scope>NUCLEOTIDE SEQUENCE [LARGE SCALE GENOMIC DNA]</scope>
    <source>
        <strain evidence="3">KCTC 15684</strain>
    </source>
</reference>
<evidence type="ECO:0000256" key="1">
    <source>
        <dbReference type="SAM" id="MobiDB-lite"/>
    </source>
</evidence>